<dbReference type="InterPro" id="IPR036259">
    <property type="entry name" value="MFS_trans_sf"/>
</dbReference>
<feature type="transmembrane region" description="Helical" evidence="6">
    <location>
        <begin position="455"/>
        <end position="478"/>
    </location>
</feature>
<dbReference type="OrthoDB" id="10262656at2759"/>
<keyword evidence="4 6" id="KW-1133">Transmembrane helix</keyword>
<feature type="transmembrane region" description="Helical" evidence="6">
    <location>
        <begin position="235"/>
        <end position="257"/>
    </location>
</feature>
<keyword evidence="2" id="KW-0813">Transport</keyword>
<dbReference type="PANTHER" id="PTHR23504:SF6">
    <property type="entry name" value="MULTIDRUG TRANSPORTER, PUTATIVE (AFU_ORTHOLOGUE AFUA_4G08740)-RELATED"/>
    <property type="match status" value="1"/>
</dbReference>
<feature type="domain" description="Major facilitator superfamily (MFS) profile" evidence="7">
    <location>
        <begin position="45"/>
        <end position="550"/>
    </location>
</feature>
<comment type="subcellular location">
    <subcellularLocation>
        <location evidence="1">Membrane</location>
        <topology evidence="1">Multi-pass membrane protein</topology>
    </subcellularLocation>
</comment>
<name>A0A9P9E3U0_9PLEO</name>
<evidence type="ECO:0000313" key="9">
    <source>
        <dbReference type="Proteomes" id="UP000700596"/>
    </source>
</evidence>
<evidence type="ECO:0000256" key="4">
    <source>
        <dbReference type="ARBA" id="ARBA00022989"/>
    </source>
</evidence>
<evidence type="ECO:0000256" key="6">
    <source>
        <dbReference type="SAM" id="Phobius"/>
    </source>
</evidence>
<comment type="caution">
    <text evidence="8">The sequence shown here is derived from an EMBL/GenBank/DDBJ whole genome shotgun (WGS) entry which is preliminary data.</text>
</comment>
<evidence type="ECO:0000256" key="3">
    <source>
        <dbReference type="ARBA" id="ARBA00022692"/>
    </source>
</evidence>
<keyword evidence="3 6" id="KW-0812">Transmembrane</keyword>
<evidence type="ECO:0000256" key="2">
    <source>
        <dbReference type="ARBA" id="ARBA00022448"/>
    </source>
</evidence>
<feature type="transmembrane region" description="Helical" evidence="6">
    <location>
        <begin position="498"/>
        <end position="515"/>
    </location>
</feature>
<dbReference type="EMBL" id="JAGMWT010000004">
    <property type="protein sequence ID" value="KAH7130528.1"/>
    <property type="molecule type" value="Genomic_DNA"/>
</dbReference>
<evidence type="ECO:0000313" key="8">
    <source>
        <dbReference type="EMBL" id="KAH7130528.1"/>
    </source>
</evidence>
<dbReference type="Pfam" id="PF07690">
    <property type="entry name" value="MFS_1"/>
    <property type="match status" value="1"/>
</dbReference>
<dbReference type="PROSITE" id="PS50850">
    <property type="entry name" value="MFS"/>
    <property type="match status" value="1"/>
</dbReference>
<keyword evidence="9" id="KW-1185">Reference proteome</keyword>
<protein>
    <submittedName>
        <fullName evidence="8">Major facilitator superfamily domain-containing protein</fullName>
    </submittedName>
</protein>
<gene>
    <name evidence="8" type="ORF">B0J11DRAFT_254141</name>
</gene>
<keyword evidence="5 6" id="KW-0472">Membrane</keyword>
<evidence type="ECO:0000256" key="1">
    <source>
        <dbReference type="ARBA" id="ARBA00004141"/>
    </source>
</evidence>
<feature type="transmembrane region" description="Helical" evidence="6">
    <location>
        <begin position="346"/>
        <end position="373"/>
    </location>
</feature>
<sequence length="560" mass="60746">MTYKRGVEEEERLLEVVLDEEKESSAQSQPSEETVTWRRLPHKKQLLLLSLCRLSTPLSNACLLPYIYHLVKSILSDPDHPSAPQQIARLTGLLVASYPLGQVTTSILWGKLSDNYGRKPAILIGLMISIIANLAFGYSQTIGMLMFWRILAGMANGIVGVMRTMTAEIVKDKRHQTRAFLAPPVVFNSGRVAALAVGGCLADPVTNLPSLFGPTGLFNVSDNPDGVSWALKFPYALPAIFNGVVLSVCLISATLGLRETLVTKEKDWDFGIAAGNSIARFLRENLLGIKRSDYTTVQEEDPEGLMVDVAVAESSSFASSTYSRRLRGSKPIPPPGMWTKHLLKTLLAFGLLPLHNSTFLHIFPVFLSMPGVTNIKYTSFYFVGGLGLSSPTVGLYLASFGICGILLQLFIYPRVQKRIGTLGAFRLSSAIFPIAYLFAPYLSLLSQDATAKWPAMAAILFSQVLARTMAFPSSVVLLTNAAPRKSVLGTVHGAGNTLSALASAGGPVIGGLLLARGIDKGAVGTVWWFWLCTVSLLSLGWTFILDKEEDGEEERGMTDA</sequence>
<accession>A0A9P9E3U0</accession>
<dbReference type="InterPro" id="IPR020846">
    <property type="entry name" value="MFS_dom"/>
</dbReference>
<evidence type="ECO:0000256" key="5">
    <source>
        <dbReference type="ARBA" id="ARBA00023136"/>
    </source>
</evidence>
<organism evidence="8 9">
    <name type="scientific">Dendryphion nanum</name>
    <dbReference type="NCBI Taxonomy" id="256645"/>
    <lineage>
        <taxon>Eukaryota</taxon>
        <taxon>Fungi</taxon>
        <taxon>Dikarya</taxon>
        <taxon>Ascomycota</taxon>
        <taxon>Pezizomycotina</taxon>
        <taxon>Dothideomycetes</taxon>
        <taxon>Pleosporomycetidae</taxon>
        <taxon>Pleosporales</taxon>
        <taxon>Torulaceae</taxon>
        <taxon>Dendryphion</taxon>
    </lineage>
</organism>
<feature type="transmembrane region" description="Helical" evidence="6">
    <location>
        <begin position="121"/>
        <end position="139"/>
    </location>
</feature>
<dbReference type="InterPro" id="IPR011701">
    <property type="entry name" value="MFS"/>
</dbReference>
<feature type="transmembrane region" description="Helical" evidence="6">
    <location>
        <begin position="527"/>
        <end position="545"/>
    </location>
</feature>
<dbReference type="AlphaFoldDB" id="A0A9P9E3U0"/>
<dbReference type="GO" id="GO:0022857">
    <property type="term" value="F:transmembrane transporter activity"/>
    <property type="evidence" value="ECO:0007669"/>
    <property type="project" value="InterPro"/>
</dbReference>
<dbReference type="Proteomes" id="UP000700596">
    <property type="component" value="Unassembled WGS sequence"/>
</dbReference>
<feature type="transmembrane region" description="Helical" evidence="6">
    <location>
        <begin position="145"/>
        <end position="164"/>
    </location>
</feature>
<reference evidence="8" key="1">
    <citation type="journal article" date="2021" name="Nat. Commun.">
        <title>Genetic determinants of endophytism in the Arabidopsis root mycobiome.</title>
        <authorList>
            <person name="Mesny F."/>
            <person name="Miyauchi S."/>
            <person name="Thiergart T."/>
            <person name="Pickel B."/>
            <person name="Atanasova L."/>
            <person name="Karlsson M."/>
            <person name="Huettel B."/>
            <person name="Barry K.W."/>
            <person name="Haridas S."/>
            <person name="Chen C."/>
            <person name="Bauer D."/>
            <person name="Andreopoulos W."/>
            <person name="Pangilinan J."/>
            <person name="LaButti K."/>
            <person name="Riley R."/>
            <person name="Lipzen A."/>
            <person name="Clum A."/>
            <person name="Drula E."/>
            <person name="Henrissat B."/>
            <person name="Kohler A."/>
            <person name="Grigoriev I.V."/>
            <person name="Martin F.M."/>
            <person name="Hacquard S."/>
        </authorList>
    </citation>
    <scope>NUCLEOTIDE SEQUENCE</scope>
    <source>
        <strain evidence="8">MPI-CAGE-CH-0243</strain>
    </source>
</reference>
<feature type="transmembrane region" description="Helical" evidence="6">
    <location>
        <begin position="424"/>
        <end position="443"/>
    </location>
</feature>
<evidence type="ECO:0000259" key="7">
    <source>
        <dbReference type="PROSITE" id="PS50850"/>
    </source>
</evidence>
<dbReference type="Gene3D" id="1.20.1250.20">
    <property type="entry name" value="MFS general substrate transporter like domains"/>
    <property type="match status" value="1"/>
</dbReference>
<feature type="transmembrane region" description="Helical" evidence="6">
    <location>
        <begin position="393"/>
        <end position="412"/>
    </location>
</feature>
<dbReference type="SUPFAM" id="SSF103473">
    <property type="entry name" value="MFS general substrate transporter"/>
    <property type="match status" value="1"/>
</dbReference>
<feature type="transmembrane region" description="Helical" evidence="6">
    <location>
        <begin position="46"/>
        <end position="67"/>
    </location>
</feature>
<dbReference type="PANTHER" id="PTHR23504">
    <property type="entry name" value="MAJOR FACILITATOR SUPERFAMILY DOMAIN-CONTAINING PROTEIN 10"/>
    <property type="match status" value="1"/>
</dbReference>
<dbReference type="GO" id="GO:0016020">
    <property type="term" value="C:membrane"/>
    <property type="evidence" value="ECO:0007669"/>
    <property type="project" value="UniProtKB-SubCell"/>
</dbReference>
<proteinExistence type="predicted"/>